<keyword evidence="4" id="KW-0597">Phosphoprotein</keyword>
<keyword evidence="6" id="KW-0812">Transmembrane</keyword>
<dbReference type="SMART" id="SM00304">
    <property type="entry name" value="HAMP"/>
    <property type="match status" value="1"/>
</dbReference>
<dbReference type="FunFam" id="3.30.565.10:FF:000006">
    <property type="entry name" value="Sensor histidine kinase WalK"/>
    <property type="match status" value="1"/>
</dbReference>
<feature type="domain" description="Histidine kinase" evidence="12">
    <location>
        <begin position="360"/>
        <end position="569"/>
    </location>
</feature>
<dbReference type="SUPFAM" id="SSF158472">
    <property type="entry name" value="HAMP domain-like"/>
    <property type="match status" value="1"/>
</dbReference>
<name>A0A0F0GQV6_LENAE</name>
<evidence type="ECO:0000259" key="12">
    <source>
        <dbReference type="PROSITE" id="PS50109"/>
    </source>
</evidence>
<evidence type="ECO:0000256" key="1">
    <source>
        <dbReference type="ARBA" id="ARBA00000085"/>
    </source>
</evidence>
<organism evidence="14 15">
    <name type="scientific">Lentzea aerocolonigenes</name>
    <name type="common">Lechevalieria aerocolonigenes</name>
    <name type="synonym">Saccharothrix aerocolonigenes</name>
    <dbReference type="NCBI Taxonomy" id="68170"/>
    <lineage>
        <taxon>Bacteria</taxon>
        <taxon>Bacillati</taxon>
        <taxon>Actinomycetota</taxon>
        <taxon>Actinomycetes</taxon>
        <taxon>Pseudonocardiales</taxon>
        <taxon>Pseudonocardiaceae</taxon>
        <taxon>Lentzea</taxon>
    </lineage>
</organism>
<dbReference type="GO" id="GO:0000155">
    <property type="term" value="F:phosphorelay sensor kinase activity"/>
    <property type="evidence" value="ECO:0007669"/>
    <property type="project" value="InterPro"/>
</dbReference>
<feature type="domain" description="HAMP" evidence="13">
    <location>
        <begin position="301"/>
        <end position="352"/>
    </location>
</feature>
<dbReference type="SUPFAM" id="SSF47384">
    <property type="entry name" value="Homodimeric domain of signal transducing histidine kinase"/>
    <property type="match status" value="1"/>
</dbReference>
<dbReference type="Pfam" id="PF02518">
    <property type="entry name" value="HATPase_c"/>
    <property type="match status" value="1"/>
</dbReference>
<accession>A0A0F0GQV6</accession>
<evidence type="ECO:0000256" key="8">
    <source>
        <dbReference type="ARBA" id="ARBA00022989"/>
    </source>
</evidence>
<dbReference type="InterPro" id="IPR036097">
    <property type="entry name" value="HisK_dim/P_sf"/>
</dbReference>
<dbReference type="Gene3D" id="1.10.287.130">
    <property type="match status" value="1"/>
</dbReference>
<keyword evidence="8" id="KW-1133">Transmembrane helix</keyword>
<keyword evidence="8" id="KW-0472">Membrane</keyword>
<dbReference type="CDD" id="cd00082">
    <property type="entry name" value="HisKA"/>
    <property type="match status" value="1"/>
</dbReference>
<dbReference type="PRINTS" id="PR00344">
    <property type="entry name" value="BCTRLSENSOR"/>
</dbReference>
<comment type="subcellular location">
    <subcellularLocation>
        <location evidence="2">Cell membrane</location>
    </subcellularLocation>
</comment>
<dbReference type="Pfam" id="PF00672">
    <property type="entry name" value="HAMP"/>
    <property type="match status" value="1"/>
</dbReference>
<feature type="signal peptide" evidence="11">
    <location>
        <begin position="1"/>
        <end position="26"/>
    </location>
</feature>
<dbReference type="PANTHER" id="PTHR43711:SF1">
    <property type="entry name" value="HISTIDINE KINASE 1"/>
    <property type="match status" value="1"/>
</dbReference>
<dbReference type="Proteomes" id="UP000033393">
    <property type="component" value="Unassembled WGS sequence"/>
</dbReference>
<dbReference type="InterPro" id="IPR003594">
    <property type="entry name" value="HATPase_dom"/>
</dbReference>
<dbReference type="PROSITE" id="PS50885">
    <property type="entry name" value="HAMP"/>
    <property type="match status" value="1"/>
</dbReference>
<dbReference type="SMART" id="SM00388">
    <property type="entry name" value="HisKA"/>
    <property type="match status" value="1"/>
</dbReference>
<dbReference type="STRING" id="68170.GCA_000974445_06398"/>
<dbReference type="InterPro" id="IPR003661">
    <property type="entry name" value="HisK_dim/P_dom"/>
</dbReference>
<dbReference type="Pfam" id="PF00512">
    <property type="entry name" value="HisKA"/>
    <property type="match status" value="1"/>
</dbReference>
<feature type="compositionally biased region" description="Basic and acidic residues" evidence="10">
    <location>
        <begin position="570"/>
        <end position="584"/>
    </location>
</feature>
<dbReference type="AlphaFoldDB" id="A0A0F0GQV6"/>
<dbReference type="CDD" id="cd06225">
    <property type="entry name" value="HAMP"/>
    <property type="match status" value="1"/>
</dbReference>
<dbReference type="InterPro" id="IPR036890">
    <property type="entry name" value="HATPase_C_sf"/>
</dbReference>
<evidence type="ECO:0000256" key="9">
    <source>
        <dbReference type="ARBA" id="ARBA00023012"/>
    </source>
</evidence>
<keyword evidence="7" id="KW-0418">Kinase</keyword>
<keyword evidence="5" id="KW-0808">Transferase</keyword>
<evidence type="ECO:0000256" key="7">
    <source>
        <dbReference type="ARBA" id="ARBA00022777"/>
    </source>
</evidence>
<feature type="region of interest" description="Disordered" evidence="10">
    <location>
        <begin position="564"/>
        <end position="584"/>
    </location>
</feature>
<evidence type="ECO:0000256" key="10">
    <source>
        <dbReference type="SAM" id="MobiDB-lite"/>
    </source>
</evidence>
<dbReference type="RefSeq" id="WP_045313993.1">
    <property type="nucleotide sequence ID" value="NZ_JYJG01000194.1"/>
</dbReference>
<dbReference type="PANTHER" id="PTHR43711">
    <property type="entry name" value="TWO-COMPONENT HISTIDINE KINASE"/>
    <property type="match status" value="1"/>
</dbReference>
<dbReference type="InterPro" id="IPR003660">
    <property type="entry name" value="HAMP_dom"/>
</dbReference>
<dbReference type="InterPro" id="IPR005467">
    <property type="entry name" value="His_kinase_dom"/>
</dbReference>
<comment type="catalytic activity">
    <reaction evidence="1">
        <text>ATP + protein L-histidine = ADP + protein N-phospho-L-histidine.</text>
        <dbReference type="EC" id="2.7.13.3"/>
    </reaction>
</comment>
<dbReference type="PROSITE" id="PS50109">
    <property type="entry name" value="HIS_KIN"/>
    <property type="match status" value="1"/>
</dbReference>
<evidence type="ECO:0000259" key="13">
    <source>
        <dbReference type="PROSITE" id="PS50885"/>
    </source>
</evidence>
<evidence type="ECO:0000256" key="5">
    <source>
        <dbReference type="ARBA" id="ARBA00022679"/>
    </source>
</evidence>
<dbReference type="InterPro" id="IPR050736">
    <property type="entry name" value="Sensor_HK_Regulatory"/>
</dbReference>
<dbReference type="SMART" id="SM00387">
    <property type="entry name" value="HATPase_c"/>
    <property type="match status" value="1"/>
</dbReference>
<evidence type="ECO:0000256" key="6">
    <source>
        <dbReference type="ARBA" id="ARBA00022692"/>
    </source>
</evidence>
<proteinExistence type="predicted"/>
<dbReference type="PATRIC" id="fig|68170.10.peg.6124"/>
<reference evidence="14 15" key="1">
    <citation type="submission" date="2015-02" db="EMBL/GenBank/DDBJ databases">
        <authorList>
            <person name="Ju K.-S."/>
            <person name="Doroghazi J.R."/>
            <person name="Metcalf W."/>
        </authorList>
    </citation>
    <scope>NUCLEOTIDE SEQUENCE [LARGE SCALE GENOMIC DNA]</scope>
    <source>
        <strain evidence="14 15">NRRL B-16140</strain>
    </source>
</reference>
<keyword evidence="15" id="KW-1185">Reference proteome</keyword>
<gene>
    <name evidence="14" type="ORF">UK23_24675</name>
</gene>
<feature type="chain" id="PRO_5039441398" description="histidine kinase" evidence="11">
    <location>
        <begin position="27"/>
        <end position="584"/>
    </location>
</feature>
<evidence type="ECO:0000256" key="11">
    <source>
        <dbReference type="SAM" id="SignalP"/>
    </source>
</evidence>
<evidence type="ECO:0000256" key="2">
    <source>
        <dbReference type="ARBA" id="ARBA00004236"/>
    </source>
</evidence>
<evidence type="ECO:0000256" key="4">
    <source>
        <dbReference type="ARBA" id="ARBA00022553"/>
    </source>
</evidence>
<evidence type="ECO:0000313" key="14">
    <source>
        <dbReference type="EMBL" id="KJK45869.1"/>
    </source>
</evidence>
<keyword evidence="9" id="KW-0902">Two-component regulatory system</keyword>
<keyword evidence="11" id="KW-0732">Signal</keyword>
<dbReference type="GO" id="GO:0005886">
    <property type="term" value="C:plasma membrane"/>
    <property type="evidence" value="ECO:0007669"/>
    <property type="project" value="UniProtKB-SubCell"/>
</dbReference>
<comment type="caution">
    <text evidence="14">The sequence shown here is derived from an EMBL/GenBank/DDBJ whole genome shotgun (WGS) entry which is preliminary data.</text>
</comment>
<sequence>MKSLLVRFFLFSVVIAACSIAVTAWLASQATTGTIRQEQGEALATEQQIFDEVVKYAATHQNWSQAKSEMDRIAKQYNRRIALTDHNGRKLVDTGDASSPPLPITPKAIVDPLNVNGEIDRRAVGPFKLTDDESAKLHAFADELGQCNRFIKIVDAPNGRPRLSTDEPGNLSQWDSCEVGDALYTLTPTENAAYAQLQQLFTQCTAKIPGQNLYKESSRIQLDWEILTARHAPPEVAACMDSARRTQLQPYVAEEARLFLTSPTGNEPQTIDLSTTGVTRITLVALGILALAGFASWITATQLVRPIRALTAATKRTAEGDRTARVDGGAGEIGELAKSFNAMSEKLADTERQRQAMVSDVAHELRTPLGNITGWLEATQDGLAEPDPHLIDMLLEESLLLQRLVDDLHDLAQADAGTLRLHPEPIALEDVVDQVVNAQQNREILLRAELTPLHTTADPVRLRQALGNLVANAVRYTPPGGEVVVKLFEQANNAVLEVRDTGTGIAPEDVQHVFDRFWRADKSRSRRTGGSGLGLAITRHLVEAHGGTVSVTSRLNEGSTFRITLPMSSPEHDGLPDHDHGRQS</sequence>
<dbReference type="CDD" id="cd00075">
    <property type="entry name" value="HATPase"/>
    <property type="match status" value="1"/>
</dbReference>
<dbReference type="EMBL" id="JYJG01000194">
    <property type="protein sequence ID" value="KJK45869.1"/>
    <property type="molecule type" value="Genomic_DNA"/>
</dbReference>
<dbReference type="PROSITE" id="PS51257">
    <property type="entry name" value="PROKAR_LIPOPROTEIN"/>
    <property type="match status" value="1"/>
</dbReference>
<dbReference type="SUPFAM" id="SSF55874">
    <property type="entry name" value="ATPase domain of HSP90 chaperone/DNA topoisomerase II/histidine kinase"/>
    <property type="match status" value="1"/>
</dbReference>
<protein>
    <recommendedName>
        <fullName evidence="3">histidine kinase</fullName>
        <ecNumber evidence="3">2.7.13.3</ecNumber>
    </recommendedName>
</protein>
<dbReference type="Gene3D" id="6.10.340.10">
    <property type="match status" value="1"/>
</dbReference>
<dbReference type="OrthoDB" id="9757990at2"/>
<dbReference type="Gene3D" id="3.30.565.10">
    <property type="entry name" value="Histidine kinase-like ATPase, C-terminal domain"/>
    <property type="match status" value="1"/>
</dbReference>
<dbReference type="InterPro" id="IPR004358">
    <property type="entry name" value="Sig_transdc_His_kin-like_C"/>
</dbReference>
<evidence type="ECO:0000256" key="3">
    <source>
        <dbReference type="ARBA" id="ARBA00012438"/>
    </source>
</evidence>
<dbReference type="EC" id="2.7.13.3" evidence="3"/>
<evidence type="ECO:0000313" key="15">
    <source>
        <dbReference type="Proteomes" id="UP000033393"/>
    </source>
</evidence>